<keyword evidence="3" id="KW-1185">Reference proteome</keyword>
<dbReference type="Proteomes" id="UP000233375">
    <property type="component" value="Unassembled WGS sequence"/>
</dbReference>
<comment type="caution">
    <text evidence="2">The sequence shown here is derived from an EMBL/GenBank/DDBJ whole genome shotgun (WGS) entry which is preliminary data.</text>
</comment>
<dbReference type="ESTHER" id="9baci-a0a2n0z5v0">
    <property type="family name" value="UCP033634"/>
</dbReference>
<dbReference type="PIRSF" id="PIRSF033634">
    <property type="entry name" value="UCP033634"/>
    <property type="match status" value="1"/>
</dbReference>
<dbReference type="InterPro" id="IPR029058">
    <property type="entry name" value="AB_hydrolase_fold"/>
</dbReference>
<evidence type="ECO:0000259" key="1">
    <source>
        <dbReference type="Pfam" id="PF20408"/>
    </source>
</evidence>
<evidence type="ECO:0000313" key="2">
    <source>
        <dbReference type="EMBL" id="PKG24867.1"/>
    </source>
</evidence>
<dbReference type="Gene3D" id="3.40.50.1820">
    <property type="entry name" value="alpha/beta hydrolase"/>
    <property type="match status" value="1"/>
</dbReference>
<name>A0A2N0Z5V0_9BACI</name>
<proteinExistence type="predicted"/>
<dbReference type="Pfam" id="PF20408">
    <property type="entry name" value="Abhydrolase_11"/>
    <property type="match status" value="1"/>
</dbReference>
<dbReference type="OrthoDB" id="1908495at2"/>
<organism evidence="2 3">
    <name type="scientific">Niallia nealsonii</name>
    <dbReference type="NCBI Taxonomy" id="115979"/>
    <lineage>
        <taxon>Bacteria</taxon>
        <taxon>Bacillati</taxon>
        <taxon>Bacillota</taxon>
        <taxon>Bacilli</taxon>
        <taxon>Bacillales</taxon>
        <taxon>Bacillaceae</taxon>
        <taxon>Niallia</taxon>
    </lineage>
</organism>
<dbReference type="EMBL" id="PISE01000010">
    <property type="protein sequence ID" value="PKG24867.1"/>
    <property type="molecule type" value="Genomic_DNA"/>
</dbReference>
<dbReference type="SUPFAM" id="SSF53474">
    <property type="entry name" value="alpha/beta-Hydrolases"/>
    <property type="match status" value="1"/>
</dbReference>
<feature type="domain" description="KANL3/Tex30 alpha/beta hydrolase-like" evidence="1">
    <location>
        <begin position="33"/>
        <end position="205"/>
    </location>
</feature>
<sequence>MKKLQKTAKTKRSEIAYTHIQTGGNQVCFMFSGLGYHYDKPLFYYLIMLMIESKIDVVQVHYSYQRDFLQLDSKRVTEEMLNDVTPVVSEVLQHNSYQNTLFVGKSLGTIPIVNGFMQNDRFAEATMILLTPLLKLDEIANSIAASKHNGLLVIGDKDQHFDEKCLNQLEKTNFHSLIIKNGNHSLDDVNNDSLASIQSMSIIIKNLQKLTIAL</sequence>
<dbReference type="RefSeq" id="WP_101175897.1">
    <property type="nucleotide sequence ID" value="NZ_PISE01000010.1"/>
</dbReference>
<reference evidence="2 3" key="1">
    <citation type="journal article" date="2003" name="Int. J. Syst. Evol. Microbiol.">
        <title>Bacillus nealsonii sp. nov., isolated from a spacecraft-assembly facility, whose spores are gamma-radiation resistant.</title>
        <authorList>
            <person name="Venkateswaran K."/>
            <person name="Kempf M."/>
            <person name="Chen F."/>
            <person name="Satomi M."/>
            <person name="Nicholson W."/>
            <person name="Kern R."/>
        </authorList>
    </citation>
    <scope>NUCLEOTIDE SEQUENCE [LARGE SCALE GENOMIC DNA]</scope>
    <source>
        <strain evidence="2 3">FO-92</strain>
    </source>
</reference>
<keyword evidence="2" id="KW-0378">Hydrolase</keyword>
<dbReference type="GO" id="GO:0016787">
    <property type="term" value="F:hydrolase activity"/>
    <property type="evidence" value="ECO:0007669"/>
    <property type="project" value="UniProtKB-KW"/>
</dbReference>
<dbReference type="AlphaFoldDB" id="A0A2N0Z5V0"/>
<evidence type="ECO:0000313" key="3">
    <source>
        <dbReference type="Proteomes" id="UP000233375"/>
    </source>
</evidence>
<dbReference type="InterPro" id="IPR046879">
    <property type="entry name" value="KANL3/Tex30_Abhydrolase"/>
</dbReference>
<accession>A0A2N0Z5V0</accession>
<dbReference type="InterPro" id="IPR017018">
    <property type="entry name" value="UCP033634"/>
</dbReference>
<gene>
    <name evidence="2" type="ORF">CWS01_04725</name>
</gene>
<protein>
    <submittedName>
        <fullName evidence="2">Alpha/beta hydrolase</fullName>
    </submittedName>
</protein>